<sequence>MDKLHLSKVRDALIDVAKDAGQWVLEVNEKHLKSITKTNSKYLLLKCYIHAKLLTHPLTGTEFVAKTDKAVEAFIKKQLSLWYPLVAFMGEESYKAGQTIRDDIPTFVVDPIDSTSNLVHHLPDVCVSIALVLGNQPIIGVVYNPFNDELWAGHRGGGAWTEKGNALAKMLPLYAPPFELDYLNGLSRLTGACIGVDWGTDREGPEFDLNLKVFTSLARTQWTGGKFVNSLRCVGSAAIAICRTAAGQQDMFWECGAWAWDVAAAWCILREAGGVMVDGGVPGNWNPPIDNRRYLAVRPAFAGQREAVEEFWSVLGDSRSQYGPPSKEGKYMEVFSTEDESTEGEFTEVGSSEGEFTD</sequence>
<keyword evidence="3" id="KW-0460">Magnesium</keyword>
<dbReference type="InterPro" id="IPR020550">
    <property type="entry name" value="Inositol_monophosphatase_CS"/>
</dbReference>
<keyword evidence="2" id="KW-0479">Metal-binding</keyword>
<comment type="similarity">
    <text evidence="1">Belongs to the inositol monophosphatase superfamily.</text>
</comment>
<dbReference type="PRINTS" id="PR00377">
    <property type="entry name" value="IMPHPHTASES"/>
</dbReference>
<dbReference type="Gene3D" id="3.40.190.80">
    <property type="match status" value="1"/>
</dbReference>
<organism evidence="5 6">
    <name type="scientific">Apiospora hydei</name>
    <dbReference type="NCBI Taxonomy" id="1337664"/>
    <lineage>
        <taxon>Eukaryota</taxon>
        <taxon>Fungi</taxon>
        <taxon>Dikarya</taxon>
        <taxon>Ascomycota</taxon>
        <taxon>Pezizomycotina</taxon>
        <taxon>Sordariomycetes</taxon>
        <taxon>Xylariomycetidae</taxon>
        <taxon>Amphisphaeriales</taxon>
        <taxon>Apiosporaceae</taxon>
        <taxon>Apiospora</taxon>
    </lineage>
</organism>
<evidence type="ECO:0000313" key="6">
    <source>
        <dbReference type="Proteomes" id="UP001433268"/>
    </source>
</evidence>
<evidence type="ECO:0000256" key="3">
    <source>
        <dbReference type="ARBA" id="ARBA00022842"/>
    </source>
</evidence>
<dbReference type="InterPro" id="IPR000760">
    <property type="entry name" value="Inositol_monophosphatase-like"/>
</dbReference>
<protein>
    <submittedName>
        <fullName evidence="5">Inositol monophosphatase</fullName>
    </submittedName>
</protein>
<dbReference type="SUPFAM" id="SSF56655">
    <property type="entry name" value="Carbohydrate phosphatase"/>
    <property type="match status" value="1"/>
</dbReference>
<dbReference type="PROSITE" id="PS00630">
    <property type="entry name" value="IMP_2"/>
    <property type="match status" value="1"/>
</dbReference>
<evidence type="ECO:0000256" key="1">
    <source>
        <dbReference type="ARBA" id="ARBA00009759"/>
    </source>
</evidence>
<dbReference type="PANTHER" id="PTHR20854:SF4">
    <property type="entry name" value="INOSITOL-1-MONOPHOSPHATASE-RELATED"/>
    <property type="match status" value="1"/>
</dbReference>
<keyword evidence="6" id="KW-1185">Reference proteome</keyword>
<dbReference type="PANTHER" id="PTHR20854">
    <property type="entry name" value="INOSITOL MONOPHOSPHATASE"/>
    <property type="match status" value="1"/>
</dbReference>
<feature type="compositionally biased region" description="Acidic residues" evidence="4">
    <location>
        <begin position="337"/>
        <end position="346"/>
    </location>
</feature>
<evidence type="ECO:0000256" key="2">
    <source>
        <dbReference type="ARBA" id="ARBA00022723"/>
    </source>
</evidence>
<dbReference type="GeneID" id="92049252"/>
<evidence type="ECO:0000256" key="4">
    <source>
        <dbReference type="SAM" id="MobiDB-lite"/>
    </source>
</evidence>
<dbReference type="Pfam" id="PF00459">
    <property type="entry name" value="Inositol_P"/>
    <property type="match status" value="1"/>
</dbReference>
<gene>
    <name evidence="5" type="ORF">PG997_011877</name>
</gene>
<accession>A0ABR1V1S6</accession>
<comment type="caution">
    <text evidence="5">The sequence shown here is derived from an EMBL/GenBank/DDBJ whole genome shotgun (WGS) entry which is preliminary data.</text>
</comment>
<dbReference type="EMBL" id="JAQQWN010000009">
    <property type="protein sequence ID" value="KAK8065130.1"/>
    <property type="molecule type" value="Genomic_DNA"/>
</dbReference>
<name>A0ABR1V1S6_9PEZI</name>
<proteinExistence type="inferred from homology"/>
<dbReference type="Gene3D" id="3.30.540.10">
    <property type="entry name" value="Fructose-1,6-Bisphosphatase, subunit A, domain 1"/>
    <property type="match status" value="1"/>
</dbReference>
<evidence type="ECO:0000313" key="5">
    <source>
        <dbReference type="EMBL" id="KAK8065130.1"/>
    </source>
</evidence>
<reference evidence="5 6" key="1">
    <citation type="submission" date="2023-01" db="EMBL/GenBank/DDBJ databases">
        <title>Analysis of 21 Apiospora genomes using comparative genomics revels a genus with tremendous synthesis potential of carbohydrate active enzymes and secondary metabolites.</title>
        <authorList>
            <person name="Sorensen T."/>
        </authorList>
    </citation>
    <scope>NUCLEOTIDE SEQUENCE [LARGE SCALE GENOMIC DNA]</scope>
    <source>
        <strain evidence="5 6">CBS 114990</strain>
    </source>
</reference>
<feature type="region of interest" description="Disordered" evidence="4">
    <location>
        <begin position="337"/>
        <end position="358"/>
    </location>
</feature>
<dbReference type="RefSeq" id="XP_066661884.1">
    <property type="nucleotide sequence ID" value="XM_066816192.1"/>
</dbReference>
<dbReference type="Proteomes" id="UP001433268">
    <property type="component" value="Unassembled WGS sequence"/>
</dbReference>